<dbReference type="Proteomes" id="UP001370348">
    <property type="component" value="Chromosome"/>
</dbReference>
<feature type="domain" description="Cytochrome c" evidence="7">
    <location>
        <begin position="342"/>
        <end position="474"/>
    </location>
</feature>
<evidence type="ECO:0000256" key="5">
    <source>
        <dbReference type="SAM" id="MobiDB-lite"/>
    </source>
</evidence>
<evidence type="ECO:0000256" key="4">
    <source>
        <dbReference type="PROSITE-ProRule" id="PRU00433"/>
    </source>
</evidence>
<evidence type="ECO:0000256" key="2">
    <source>
        <dbReference type="ARBA" id="ARBA00022723"/>
    </source>
</evidence>
<feature type="region of interest" description="Disordered" evidence="5">
    <location>
        <begin position="297"/>
        <end position="316"/>
    </location>
</feature>
<feature type="signal peptide" evidence="6">
    <location>
        <begin position="1"/>
        <end position="18"/>
    </location>
</feature>
<dbReference type="PANTHER" id="PTHR30600">
    <property type="entry name" value="CYTOCHROME C PEROXIDASE-RELATED"/>
    <property type="match status" value="1"/>
</dbReference>
<keyword evidence="6" id="KW-0732">Signal</keyword>
<reference evidence="8 9" key="1">
    <citation type="submission" date="2021-12" db="EMBL/GenBank/DDBJ databases">
        <title>Discovery of the Pendulisporaceae a myxobacterial family with distinct sporulation behavior and unique specialized metabolism.</title>
        <authorList>
            <person name="Garcia R."/>
            <person name="Popoff A."/>
            <person name="Bader C.D."/>
            <person name="Loehr J."/>
            <person name="Walesch S."/>
            <person name="Walt C."/>
            <person name="Boldt J."/>
            <person name="Bunk B."/>
            <person name="Haeckl F.J.F.P.J."/>
            <person name="Gunesch A.P."/>
            <person name="Birkelbach J."/>
            <person name="Nuebel U."/>
            <person name="Pietschmann T."/>
            <person name="Bach T."/>
            <person name="Mueller R."/>
        </authorList>
    </citation>
    <scope>NUCLEOTIDE SEQUENCE [LARGE SCALE GENOMIC DNA]</scope>
    <source>
        <strain evidence="8 9">MSr11954</strain>
    </source>
</reference>
<feature type="chain" id="PRO_5046528228" evidence="6">
    <location>
        <begin position="19"/>
        <end position="474"/>
    </location>
</feature>
<proteinExistence type="predicted"/>
<dbReference type="RefSeq" id="WP_394826758.1">
    <property type="nucleotide sequence ID" value="NZ_CP089984.1"/>
</dbReference>
<organism evidence="8 9">
    <name type="scientific">Pendulispora albinea</name>
    <dbReference type="NCBI Taxonomy" id="2741071"/>
    <lineage>
        <taxon>Bacteria</taxon>
        <taxon>Pseudomonadati</taxon>
        <taxon>Myxococcota</taxon>
        <taxon>Myxococcia</taxon>
        <taxon>Myxococcales</taxon>
        <taxon>Sorangiineae</taxon>
        <taxon>Pendulisporaceae</taxon>
        <taxon>Pendulispora</taxon>
    </lineage>
</organism>
<evidence type="ECO:0000259" key="7">
    <source>
        <dbReference type="PROSITE" id="PS51007"/>
    </source>
</evidence>
<dbReference type="InterPro" id="IPR051395">
    <property type="entry name" value="Cytochrome_c_Peroxidase/MauG"/>
</dbReference>
<keyword evidence="3 4" id="KW-0408">Iron</keyword>
<keyword evidence="9" id="KW-1185">Reference proteome</keyword>
<dbReference type="EMBL" id="CP089984">
    <property type="protein sequence ID" value="WXB17128.1"/>
    <property type="molecule type" value="Genomic_DNA"/>
</dbReference>
<accession>A0ABZ2M4Y0</accession>
<evidence type="ECO:0000313" key="9">
    <source>
        <dbReference type="Proteomes" id="UP001370348"/>
    </source>
</evidence>
<keyword evidence="1 4" id="KW-0349">Heme</keyword>
<evidence type="ECO:0000313" key="8">
    <source>
        <dbReference type="EMBL" id="WXB17128.1"/>
    </source>
</evidence>
<dbReference type="Gene3D" id="1.10.760.10">
    <property type="entry name" value="Cytochrome c-like domain"/>
    <property type="match status" value="1"/>
</dbReference>
<dbReference type="InterPro" id="IPR036909">
    <property type="entry name" value="Cyt_c-like_dom_sf"/>
</dbReference>
<dbReference type="PIRSF" id="PIRSF028099">
    <property type="entry name" value="DUF1111"/>
    <property type="match status" value="1"/>
</dbReference>
<dbReference type="SUPFAM" id="SSF46626">
    <property type="entry name" value="Cytochrome c"/>
    <property type="match status" value="1"/>
</dbReference>
<evidence type="ECO:0000256" key="3">
    <source>
        <dbReference type="ARBA" id="ARBA00023004"/>
    </source>
</evidence>
<protein>
    <submittedName>
        <fullName evidence="8">C-type cytochrome</fullName>
    </submittedName>
</protein>
<dbReference type="InterPro" id="IPR009056">
    <property type="entry name" value="Cyt_c-like_dom"/>
</dbReference>
<dbReference type="InterPro" id="IPR010538">
    <property type="entry name" value="DHOR"/>
</dbReference>
<keyword evidence="2 4" id="KW-0479">Metal-binding</keyword>
<gene>
    <name evidence="8" type="ORF">LZC94_07580</name>
</gene>
<sequence length="474" mass="50402">MAELVRAFVGLGVLSAVAAGWACGSSDSSGPQPPGVEAGVELLGGGTTIFDDTPNAYTFAARNLDSEGREVFAEGDHFFGRNWVTAPASTSGNDGLGPTFNAISCSSCHFKDGRGKPPAGKEEFVGLLIRLSVPGKDAQGAPLEEPNYGGQFNHRGILGVPGEGTSRVRYDEAPGTYVDGEAYSLRRPTYELTDLAFGPLAPGTMMSPRVAPPMIGLGLLEAISEETLLGLADEQDRDGDGISGRPNRVWNLRAGKATLGRFGWKANQPTVEQQSAGAFQGDIGITTSLFRTENCPPSQTACRAAPSGGTPNQPELTDAKLTAVTRYGMTVAVPARRSWTDPAVLRGEEAFAAAKCTSCHVPKLQTGNLEGYPALSHQTIRPFTDLLLHDMGPDLADGRPDFEATGTEWRTPPLWGVGLMKTVSKHQFLLHDGRARGFAEAILWHGGEASASREAFRAMSKDEREALIKFLESL</sequence>
<evidence type="ECO:0000256" key="6">
    <source>
        <dbReference type="SAM" id="SignalP"/>
    </source>
</evidence>
<dbReference type="PROSITE" id="PS51007">
    <property type="entry name" value="CYTC"/>
    <property type="match status" value="1"/>
</dbReference>
<dbReference type="Pfam" id="PF06537">
    <property type="entry name" value="DHOR"/>
    <property type="match status" value="1"/>
</dbReference>
<dbReference type="PANTHER" id="PTHR30600:SF4">
    <property type="entry name" value="CYTOCHROME C DOMAIN-CONTAINING PROTEIN"/>
    <property type="match status" value="1"/>
</dbReference>
<name>A0ABZ2M4Y0_9BACT</name>
<evidence type="ECO:0000256" key="1">
    <source>
        <dbReference type="ARBA" id="ARBA00022617"/>
    </source>
</evidence>